<feature type="domain" description="ABC transmembrane type-2" evidence="6">
    <location>
        <begin position="22"/>
        <end position="242"/>
    </location>
</feature>
<sequence length="244" mass="26758">MGWYVVFCRELVLMRKKMGKLGYVFSSVMFPVIYLFAFSWGLGSRLEISGGYIPFLAKRILGVTVMLNSFQQTSLSTSVGRIYFKTLQTLILSPIPLLQVASGLTLAGATRGLVMGALVYGVAWLFFSVPLLSAAAVLAMVLAAFFFAALGLVVGLWVNDPDELSLVNNFIMTPMIFFGGSFFPVEHLPALVRDVVTVLPLSLVNSLLRVTVWNEAPILKMLLLSGFACLILLLATRRLSAYNE</sequence>
<evidence type="ECO:0000256" key="2">
    <source>
        <dbReference type="ARBA" id="ARBA00022692"/>
    </source>
</evidence>
<dbReference type="PROSITE" id="PS51012">
    <property type="entry name" value="ABC_TM2"/>
    <property type="match status" value="1"/>
</dbReference>
<feature type="transmembrane region" description="Helical" evidence="5">
    <location>
        <begin position="164"/>
        <end position="183"/>
    </location>
</feature>
<dbReference type="RefSeq" id="WP_132080381.1">
    <property type="nucleotide sequence ID" value="NZ_SLUI01000007.1"/>
</dbReference>
<evidence type="ECO:0000313" key="8">
    <source>
        <dbReference type="Proteomes" id="UP000295063"/>
    </source>
</evidence>
<comment type="subcellular location">
    <subcellularLocation>
        <location evidence="5">Cell membrane</location>
        <topology evidence="5">Multi-pass membrane protein</topology>
    </subcellularLocation>
    <subcellularLocation>
        <location evidence="1">Membrane</location>
        <topology evidence="1">Multi-pass membrane protein</topology>
    </subcellularLocation>
</comment>
<keyword evidence="5" id="KW-1003">Cell membrane</keyword>
<dbReference type="Pfam" id="PF01061">
    <property type="entry name" value="ABC2_membrane"/>
    <property type="match status" value="1"/>
</dbReference>
<dbReference type="EMBL" id="SLUI01000007">
    <property type="protein sequence ID" value="TCL36839.1"/>
    <property type="molecule type" value="Genomic_DNA"/>
</dbReference>
<dbReference type="PANTHER" id="PTHR43332:SF2">
    <property type="entry name" value="INNER MEMBRANE TRANSPORT PERMEASE YADH"/>
    <property type="match status" value="1"/>
</dbReference>
<dbReference type="GO" id="GO:0043190">
    <property type="term" value="C:ATP-binding cassette (ABC) transporter complex"/>
    <property type="evidence" value="ECO:0007669"/>
    <property type="project" value="InterPro"/>
</dbReference>
<feature type="transmembrane region" description="Helical" evidence="5">
    <location>
        <begin position="108"/>
        <end position="127"/>
    </location>
</feature>
<feature type="transmembrane region" description="Helical" evidence="5">
    <location>
        <begin position="218"/>
        <end position="236"/>
    </location>
</feature>
<evidence type="ECO:0000259" key="6">
    <source>
        <dbReference type="PROSITE" id="PS51012"/>
    </source>
</evidence>
<dbReference type="InterPro" id="IPR013525">
    <property type="entry name" value="ABC2_TM"/>
</dbReference>
<dbReference type="InterPro" id="IPR047817">
    <property type="entry name" value="ABC2_TM_bact-type"/>
</dbReference>
<dbReference type="Proteomes" id="UP000295063">
    <property type="component" value="Unassembled WGS sequence"/>
</dbReference>
<keyword evidence="8" id="KW-1185">Reference proteome</keyword>
<keyword evidence="4 5" id="KW-0472">Membrane</keyword>
<dbReference type="InterPro" id="IPR000412">
    <property type="entry name" value="ABC_2_transport"/>
</dbReference>
<dbReference type="PRINTS" id="PR00164">
    <property type="entry name" value="ABC2TRNSPORT"/>
</dbReference>
<keyword evidence="5" id="KW-0813">Transport</keyword>
<dbReference type="PANTHER" id="PTHR43332">
    <property type="entry name" value="INNER MEMBRANE TRANSPORT PERMEASE YADH-RELATED"/>
    <property type="match status" value="1"/>
</dbReference>
<dbReference type="PIRSF" id="PIRSF006648">
    <property type="entry name" value="DrrB"/>
    <property type="match status" value="1"/>
</dbReference>
<accession>A0A4R1PZ76</accession>
<dbReference type="InterPro" id="IPR052522">
    <property type="entry name" value="ABC-2_transport_permease"/>
</dbReference>
<feature type="transmembrane region" description="Helical" evidence="5">
    <location>
        <begin position="82"/>
        <end position="102"/>
    </location>
</feature>
<reference evidence="7 8" key="1">
    <citation type="submission" date="2019-03" db="EMBL/GenBank/DDBJ databases">
        <title>Genomic Encyclopedia of Type Strains, Phase IV (KMG-IV): sequencing the most valuable type-strain genomes for metagenomic binning, comparative biology and taxonomic classification.</title>
        <authorList>
            <person name="Goeker M."/>
        </authorList>
    </citation>
    <scope>NUCLEOTIDE SEQUENCE [LARGE SCALE GENOMIC DNA]</scope>
    <source>
        <strain evidence="7 8">DSM 15969</strain>
    </source>
</reference>
<protein>
    <recommendedName>
        <fullName evidence="5">Transport permease protein</fullName>
    </recommendedName>
</protein>
<dbReference type="GO" id="GO:0140359">
    <property type="term" value="F:ABC-type transporter activity"/>
    <property type="evidence" value="ECO:0007669"/>
    <property type="project" value="InterPro"/>
</dbReference>
<feature type="transmembrane region" description="Helical" evidence="5">
    <location>
        <begin position="21"/>
        <end position="40"/>
    </location>
</feature>
<evidence type="ECO:0000256" key="5">
    <source>
        <dbReference type="RuleBase" id="RU361157"/>
    </source>
</evidence>
<keyword evidence="2 5" id="KW-0812">Transmembrane</keyword>
<comment type="similarity">
    <text evidence="5">Belongs to the ABC-2 integral membrane protein family.</text>
</comment>
<evidence type="ECO:0000256" key="3">
    <source>
        <dbReference type="ARBA" id="ARBA00022989"/>
    </source>
</evidence>
<dbReference type="OrthoDB" id="111284at2"/>
<proteinExistence type="inferred from homology"/>
<name>A0A4R1PZ76_9FIRM</name>
<evidence type="ECO:0000313" key="7">
    <source>
        <dbReference type="EMBL" id="TCL36839.1"/>
    </source>
</evidence>
<keyword evidence="3 5" id="KW-1133">Transmembrane helix</keyword>
<organism evidence="7 8">
    <name type="scientific">Anaerospora hongkongensis</name>
    <dbReference type="NCBI Taxonomy" id="244830"/>
    <lineage>
        <taxon>Bacteria</taxon>
        <taxon>Bacillati</taxon>
        <taxon>Bacillota</taxon>
        <taxon>Negativicutes</taxon>
        <taxon>Selenomonadales</taxon>
        <taxon>Sporomusaceae</taxon>
        <taxon>Anaerospora</taxon>
    </lineage>
</organism>
<comment type="caution">
    <text evidence="7">The sequence shown here is derived from an EMBL/GenBank/DDBJ whole genome shotgun (WGS) entry which is preliminary data.</text>
</comment>
<evidence type="ECO:0000256" key="4">
    <source>
        <dbReference type="ARBA" id="ARBA00023136"/>
    </source>
</evidence>
<dbReference type="AlphaFoldDB" id="A0A4R1PZ76"/>
<evidence type="ECO:0000256" key="1">
    <source>
        <dbReference type="ARBA" id="ARBA00004141"/>
    </source>
</evidence>
<feature type="transmembrane region" description="Helical" evidence="5">
    <location>
        <begin position="134"/>
        <end position="158"/>
    </location>
</feature>
<gene>
    <name evidence="7" type="ORF">EV210_107103</name>
</gene>